<reference evidence="4 5" key="1">
    <citation type="submission" date="2011-06" db="EMBL/GenBank/DDBJ databases">
        <authorList>
            <person name="Muzny D."/>
            <person name="Qin X."/>
            <person name="Deng J."/>
            <person name="Jiang H."/>
            <person name="Liu Y."/>
            <person name="Qu J."/>
            <person name="Song X.-Z."/>
            <person name="Zhang L."/>
            <person name="Thornton R."/>
            <person name="Coyle M."/>
            <person name="Francisco L."/>
            <person name="Jackson L."/>
            <person name="Javaid M."/>
            <person name="Korchina V."/>
            <person name="Kovar C."/>
            <person name="Mata R."/>
            <person name="Mathew T."/>
            <person name="Ngo R."/>
            <person name="Nguyen L."/>
            <person name="Nguyen N."/>
            <person name="Okwuonu G."/>
            <person name="Ongeri F."/>
            <person name="Pham C."/>
            <person name="Simmons D."/>
            <person name="Wilczek-Boney K."/>
            <person name="Hale W."/>
            <person name="Jakkamsetti A."/>
            <person name="Pham P."/>
            <person name="Ruth R."/>
            <person name="San Lucas F."/>
            <person name="Warren J."/>
            <person name="Zhang J."/>
            <person name="Zhao Z."/>
            <person name="Zhou C."/>
            <person name="Zhu D."/>
            <person name="Lee S."/>
            <person name="Bess C."/>
            <person name="Blankenburg K."/>
            <person name="Forbes L."/>
            <person name="Fu Q."/>
            <person name="Gubbala S."/>
            <person name="Hirani K."/>
            <person name="Jayaseelan J.C."/>
            <person name="Lara F."/>
            <person name="Munidasa M."/>
            <person name="Palculict T."/>
            <person name="Patil S."/>
            <person name="Pu L.-L."/>
            <person name="Saada N."/>
            <person name="Tang L."/>
            <person name="Weissenberger G."/>
            <person name="Zhu Y."/>
            <person name="Hemphill L."/>
            <person name="Shang Y."/>
            <person name="Youmans B."/>
            <person name="Ayvaz T."/>
            <person name="Ross M."/>
            <person name="Santibanez J."/>
            <person name="Aqrawi P."/>
            <person name="Gross S."/>
            <person name="Joshi V."/>
            <person name="Fowler G."/>
            <person name="Nazareth L."/>
            <person name="Reid J."/>
            <person name="Worley K."/>
            <person name="Petrosino J."/>
            <person name="Highlander S."/>
            <person name="Gibbs R."/>
        </authorList>
    </citation>
    <scope>NUCLEOTIDE SEQUENCE [LARGE SCALE GENOMIC DNA]</scope>
    <source>
        <strain evidence="4 5">9715</strain>
    </source>
</reference>
<dbReference type="SUPFAM" id="SSF52540">
    <property type="entry name" value="P-loop containing nucleoside triphosphate hydrolases"/>
    <property type="match status" value="1"/>
</dbReference>
<dbReference type="STRING" id="1030841.HMPREF9370_2049"/>
<dbReference type="RefSeq" id="WP_009117189.1">
    <property type="nucleotide sequence ID" value="NZ_JH165159.1"/>
</dbReference>
<keyword evidence="2" id="KW-0175">Coiled coil</keyword>
<sequence>MIITDLFERTLTKQQSQQDYLPRFSRHVAENIVHFEDGRLGFVLRMDGIPFEGVDDKHLIASFSELKRLFNTIGKQYGNRLGIWTTVQRQRINLNREYKFDTKFCTNFAEHYIEQFNKADYYENLFYISVILKYDTFSDGLEEINDLLEIMAKGLNSYDPHILGTYENENGIIFSEVYQFFGTLINGGIREDIPLSASAAYTVVPSASVHFGSDIMEIRNAESRKFATCYDLKEFGISKIMVLVNTLSIPCEYTLTQIFVYTNNAEMQTEINKQVNALESVQDQAVDQQDELKQGKGELAAGRMMFGDYTATLVVYGKTPKEARDNGSTVFTEFLTSGGFRFVPATLSMPATFYSQVLGYKIRPRKIPKTTTNLATVFGMHNYSQGKSWGNPIGDGSPVMPLKTLSNTLFNLSLHYSKMDVNSLGQKVAGHTLILGATGTGKTALESVILSFLTRFNPYMFVLDLDRGMEILIRALRGTYFAVEEGVPSGLNPFQLPDLPQHRMFLYGLVELCAGGADAQEKQQIKMAVDTLYEIDFNKRNFSRLMENLPPVYSPNSLRTRLSKWCRCEDGQYAWCLDNDTNAFNPEEFYRIGLDVTCILQPNYEPTGPVLSYLFYLKEMMSERVAKQGSLLVSVVAEFWHAARYDLTAGMMFKTLKTGRKMGEFMIMDSQSPEDAIACDIFPAIIQQTPTKIFLPNPEGEYEGSYQRCGLSRKEFEQLMTKPKESRTFLVKQSKQSVFCTMDLHNFDDEMAVLSGTSENVAILHEVMQECGSEEPNVWLEPFYQAVRQRISKHVPPQ</sequence>
<dbReference type="PATRIC" id="fig|1030841.3.peg.2043"/>
<protein>
    <submittedName>
        <fullName evidence="4">TagB4 protein</fullName>
    </submittedName>
</protein>
<dbReference type="Pfam" id="PF03135">
    <property type="entry name" value="CagE_TrbE_VirB"/>
    <property type="match status" value="1"/>
</dbReference>
<proteinExistence type="inferred from homology"/>
<dbReference type="OrthoDB" id="9816422at2"/>
<keyword evidence="5" id="KW-1185">Reference proteome</keyword>
<gene>
    <name evidence="4" type="ORF">HMPREF9370_2049</name>
</gene>
<name>G4CSI9_9NEIS</name>
<evidence type="ECO:0000313" key="5">
    <source>
        <dbReference type="Proteomes" id="UP000005336"/>
    </source>
</evidence>
<comment type="similarity">
    <text evidence="1">Belongs to the TrbE/VirB4 family.</text>
</comment>
<comment type="caution">
    <text evidence="4">The sequence shown here is derived from an EMBL/GenBank/DDBJ whole genome shotgun (WGS) entry which is preliminary data.</text>
</comment>
<dbReference type="InterPro" id="IPR018145">
    <property type="entry name" value="CagE_TrbE_VirB_cntrl_dom"/>
</dbReference>
<dbReference type="PANTHER" id="PTHR30121:SF6">
    <property type="entry name" value="SLR6007 PROTEIN"/>
    <property type="match status" value="1"/>
</dbReference>
<feature type="coiled-coil region" evidence="2">
    <location>
        <begin position="264"/>
        <end position="298"/>
    </location>
</feature>
<dbReference type="Gene3D" id="3.40.50.300">
    <property type="entry name" value="P-loop containing nucleotide triphosphate hydrolases"/>
    <property type="match status" value="1"/>
</dbReference>
<dbReference type="EMBL" id="AGAZ01000068">
    <property type="protein sequence ID" value="EGZ44699.1"/>
    <property type="molecule type" value="Genomic_DNA"/>
</dbReference>
<feature type="domain" description="CagE TrbE VirB component of type IV transporter system central" evidence="3">
    <location>
        <begin position="162"/>
        <end position="356"/>
    </location>
</feature>
<organism evidence="4 5">
    <name type="scientific">Neisseria wadsworthii 9715</name>
    <dbReference type="NCBI Taxonomy" id="1030841"/>
    <lineage>
        <taxon>Bacteria</taxon>
        <taxon>Pseudomonadati</taxon>
        <taxon>Pseudomonadota</taxon>
        <taxon>Betaproteobacteria</taxon>
        <taxon>Neisseriales</taxon>
        <taxon>Neisseriaceae</taxon>
        <taxon>Neisseria</taxon>
    </lineage>
</organism>
<evidence type="ECO:0000256" key="1">
    <source>
        <dbReference type="ARBA" id="ARBA00006512"/>
    </source>
</evidence>
<dbReference type="AlphaFoldDB" id="G4CSI9"/>
<dbReference type="Proteomes" id="UP000005336">
    <property type="component" value="Unassembled WGS sequence"/>
</dbReference>
<dbReference type="GO" id="GO:0005524">
    <property type="term" value="F:ATP binding"/>
    <property type="evidence" value="ECO:0007669"/>
    <property type="project" value="InterPro"/>
</dbReference>
<accession>G4CSI9</accession>
<dbReference type="PANTHER" id="PTHR30121">
    <property type="entry name" value="UNCHARACTERIZED PROTEIN YJGR-RELATED"/>
    <property type="match status" value="1"/>
</dbReference>
<dbReference type="InterPro" id="IPR027417">
    <property type="entry name" value="P-loop_NTPase"/>
</dbReference>
<evidence type="ECO:0000256" key="2">
    <source>
        <dbReference type="SAM" id="Coils"/>
    </source>
</evidence>
<evidence type="ECO:0000259" key="3">
    <source>
        <dbReference type="Pfam" id="PF03135"/>
    </source>
</evidence>
<dbReference type="InterPro" id="IPR051162">
    <property type="entry name" value="T4SS_component"/>
</dbReference>
<dbReference type="HOGENOM" id="CLU_008341_3_1_4"/>
<evidence type="ECO:0000313" key="4">
    <source>
        <dbReference type="EMBL" id="EGZ44699.1"/>
    </source>
</evidence>